<name>A0AAW0CNS6_9AGAR</name>
<feature type="region of interest" description="Disordered" evidence="1">
    <location>
        <begin position="1"/>
        <end position="26"/>
    </location>
</feature>
<sequence>MAFTTEDCPMVQKGRTSIGHENGGQVSGVPSKWLGQRCFTFLLFHVPPSIVVNDDDANIVCGSVDYTHYKTLVSNDIRTIRNHLLDTKHATDTFESSLQSTTESVPSSGTSSTISSSTTSADISPPLSSQVTNFNTTQHTISPTFTPAGKLATTHLKPSIVTTIVVTISIFLIVGAAVLSGTNGVIAQREREPSPSRRGYFKTSSDVVREKVVELERQEMQTRSRLRLNLTAESAARRLSENAVSTEAEPPDESAMQPQSDGGWGRVGEDADENGPPPQYE</sequence>
<feature type="region of interest" description="Disordered" evidence="1">
    <location>
        <begin position="96"/>
        <end position="127"/>
    </location>
</feature>
<dbReference type="Proteomes" id="UP001362999">
    <property type="component" value="Unassembled WGS sequence"/>
</dbReference>
<evidence type="ECO:0000313" key="3">
    <source>
        <dbReference type="EMBL" id="KAK7040011.1"/>
    </source>
</evidence>
<keyword evidence="4" id="KW-1185">Reference proteome</keyword>
<keyword evidence="2" id="KW-0472">Membrane</keyword>
<dbReference type="EMBL" id="JAWWNJ010000016">
    <property type="protein sequence ID" value="KAK7040011.1"/>
    <property type="molecule type" value="Genomic_DNA"/>
</dbReference>
<gene>
    <name evidence="3" type="ORF">R3P38DRAFT_3350036</name>
</gene>
<reference evidence="3 4" key="1">
    <citation type="journal article" date="2024" name="J Genomics">
        <title>Draft genome sequencing and assembly of Favolaschia claudopus CIRM-BRFM 2984 isolated from oak limbs.</title>
        <authorList>
            <person name="Navarro D."/>
            <person name="Drula E."/>
            <person name="Chaduli D."/>
            <person name="Cazenave R."/>
            <person name="Ahrendt S."/>
            <person name="Wang J."/>
            <person name="Lipzen A."/>
            <person name="Daum C."/>
            <person name="Barry K."/>
            <person name="Grigoriev I.V."/>
            <person name="Favel A."/>
            <person name="Rosso M.N."/>
            <person name="Martin F."/>
        </authorList>
    </citation>
    <scope>NUCLEOTIDE SEQUENCE [LARGE SCALE GENOMIC DNA]</scope>
    <source>
        <strain evidence="3 4">CIRM-BRFM 2984</strain>
    </source>
</reference>
<protein>
    <submittedName>
        <fullName evidence="3">Uncharacterized protein</fullName>
    </submittedName>
</protein>
<evidence type="ECO:0000256" key="1">
    <source>
        <dbReference type="SAM" id="MobiDB-lite"/>
    </source>
</evidence>
<accession>A0AAW0CNS6</accession>
<organism evidence="3 4">
    <name type="scientific">Favolaschia claudopus</name>
    <dbReference type="NCBI Taxonomy" id="2862362"/>
    <lineage>
        <taxon>Eukaryota</taxon>
        <taxon>Fungi</taxon>
        <taxon>Dikarya</taxon>
        <taxon>Basidiomycota</taxon>
        <taxon>Agaricomycotina</taxon>
        <taxon>Agaricomycetes</taxon>
        <taxon>Agaricomycetidae</taxon>
        <taxon>Agaricales</taxon>
        <taxon>Marasmiineae</taxon>
        <taxon>Mycenaceae</taxon>
        <taxon>Favolaschia</taxon>
    </lineage>
</organism>
<dbReference type="AlphaFoldDB" id="A0AAW0CNS6"/>
<comment type="caution">
    <text evidence="3">The sequence shown here is derived from an EMBL/GenBank/DDBJ whole genome shotgun (WGS) entry which is preliminary data.</text>
</comment>
<keyword evidence="2" id="KW-1133">Transmembrane helix</keyword>
<keyword evidence="2" id="KW-0812">Transmembrane</keyword>
<evidence type="ECO:0000256" key="2">
    <source>
        <dbReference type="SAM" id="Phobius"/>
    </source>
</evidence>
<feature type="transmembrane region" description="Helical" evidence="2">
    <location>
        <begin position="160"/>
        <end position="181"/>
    </location>
</feature>
<feature type="region of interest" description="Disordered" evidence="1">
    <location>
        <begin position="236"/>
        <end position="281"/>
    </location>
</feature>
<feature type="compositionally biased region" description="Low complexity" evidence="1">
    <location>
        <begin position="100"/>
        <end position="120"/>
    </location>
</feature>
<proteinExistence type="predicted"/>
<evidence type="ECO:0000313" key="4">
    <source>
        <dbReference type="Proteomes" id="UP001362999"/>
    </source>
</evidence>